<reference evidence="2" key="1">
    <citation type="submission" date="2020-10" db="EMBL/GenBank/DDBJ databases">
        <authorList>
            <person name="Han B."/>
            <person name="Lu T."/>
            <person name="Zhao Q."/>
            <person name="Huang X."/>
            <person name="Zhao Y."/>
        </authorList>
    </citation>
    <scope>NUCLEOTIDE SEQUENCE</scope>
</reference>
<evidence type="ECO:0000313" key="2">
    <source>
        <dbReference type="EMBL" id="CAD6253442.1"/>
    </source>
</evidence>
<name>A0A811QBC6_9POAL</name>
<dbReference type="OrthoDB" id="696502at2759"/>
<comment type="caution">
    <text evidence="2">The sequence shown here is derived from an EMBL/GenBank/DDBJ whole genome shotgun (WGS) entry which is preliminary data.</text>
</comment>
<feature type="compositionally biased region" description="Polar residues" evidence="1">
    <location>
        <begin position="86"/>
        <end position="95"/>
    </location>
</feature>
<dbReference type="Proteomes" id="UP000604825">
    <property type="component" value="Unassembled WGS sequence"/>
</dbReference>
<evidence type="ECO:0000313" key="3">
    <source>
        <dbReference type="Proteomes" id="UP000604825"/>
    </source>
</evidence>
<organism evidence="2 3">
    <name type="scientific">Miscanthus lutarioriparius</name>
    <dbReference type="NCBI Taxonomy" id="422564"/>
    <lineage>
        <taxon>Eukaryota</taxon>
        <taxon>Viridiplantae</taxon>
        <taxon>Streptophyta</taxon>
        <taxon>Embryophyta</taxon>
        <taxon>Tracheophyta</taxon>
        <taxon>Spermatophyta</taxon>
        <taxon>Magnoliopsida</taxon>
        <taxon>Liliopsida</taxon>
        <taxon>Poales</taxon>
        <taxon>Poaceae</taxon>
        <taxon>PACMAD clade</taxon>
        <taxon>Panicoideae</taxon>
        <taxon>Andropogonodae</taxon>
        <taxon>Andropogoneae</taxon>
        <taxon>Saccharinae</taxon>
        <taxon>Miscanthus</taxon>
    </lineage>
</organism>
<accession>A0A811QBC6</accession>
<keyword evidence="3" id="KW-1185">Reference proteome</keyword>
<feature type="region of interest" description="Disordered" evidence="1">
    <location>
        <begin position="86"/>
        <end position="111"/>
    </location>
</feature>
<evidence type="ECO:0000256" key="1">
    <source>
        <dbReference type="SAM" id="MobiDB-lite"/>
    </source>
</evidence>
<gene>
    <name evidence="2" type="ORF">NCGR_LOCUS37067</name>
</gene>
<dbReference type="EMBL" id="CAJGYO010000009">
    <property type="protein sequence ID" value="CAD6253442.1"/>
    <property type="molecule type" value="Genomic_DNA"/>
</dbReference>
<protein>
    <submittedName>
        <fullName evidence="2">Uncharacterized protein</fullName>
    </submittedName>
</protein>
<sequence length="397" mass="43680">MATQEEQLGQILALLDEKSKGINELKSSMSEMRALKTEIATWKPQVDNRVNELEHAVLDLGERVERALGVLLPPSELVVEASPGSVTIAQPSPSTGREEISASPGEKVLGSTHLEPTLKGAASGSLDHGKGSTHRGASFGAVYTVAPNPTPVTGAMKLPKTPPIAYNLDDSVPRDWLIYTPVHPPIPSIEFLTFDGSNPRLWIKNCETFFELYATDPRIWVQCASMRFISSAALWYQTVQATLSAMNWENFLFALFAIGLIKTSTTIYLDNSFTSNKCPQVSDYVEQFSDLVHQLLAHDPSFPQTAITNRFVDGLKKDIRAVVMMHRPQDLDIASSLAFLQEEAVHDQFSGRTEFGPYSKKHSFEVVKQSSVIAPSPIRIVDDKKVADALKPKTGDD</sequence>
<dbReference type="AlphaFoldDB" id="A0A811QBC6"/>
<proteinExistence type="predicted"/>